<keyword evidence="2" id="KW-1185">Reference proteome</keyword>
<dbReference type="Proteomes" id="UP000198432">
    <property type="component" value="Unassembled WGS sequence"/>
</dbReference>
<evidence type="ECO:0000313" key="2">
    <source>
        <dbReference type="Proteomes" id="UP000198432"/>
    </source>
</evidence>
<accession>A0A239FAB2</accession>
<dbReference type="AlphaFoldDB" id="A0A239FAB2"/>
<gene>
    <name evidence="1" type="ORF">SAMN06296052_10893</name>
</gene>
<sequence length="154" mass="17403">MRDATFAFKKGLIKKPSNMKNVFLLFVILFLFMSVSCDKEEIDPETLNGTYTGYFVRASSPSADYARANVTLTLDNGKFSGSSNMPYYPAICRGTYSLSGHEIQFQNECFWTANFDWTYILDGSFRLSLDGDKLTITKQLEGSSIIDTYALEKQ</sequence>
<reference evidence="2" key="1">
    <citation type="submission" date="2017-06" db="EMBL/GenBank/DDBJ databases">
        <authorList>
            <person name="Varghese N."/>
            <person name="Submissions S."/>
        </authorList>
    </citation>
    <scope>NUCLEOTIDE SEQUENCE [LARGE SCALE GENOMIC DNA]</scope>
    <source>
        <strain evidence="2">NKM1</strain>
    </source>
</reference>
<dbReference type="EMBL" id="FZOQ01000008">
    <property type="protein sequence ID" value="SNS53856.1"/>
    <property type="molecule type" value="Genomic_DNA"/>
</dbReference>
<evidence type="ECO:0000313" key="1">
    <source>
        <dbReference type="EMBL" id="SNS53856.1"/>
    </source>
</evidence>
<organism evidence="1 2">
    <name type="scientific">Pontibacter ummariensis</name>
    <dbReference type="NCBI Taxonomy" id="1610492"/>
    <lineage>
        <taxon>Bacteria</taxon>
        <taxon>Pseudomonadati</taxon>
        <taxon>Bacteroidota</taxon>
        <taxon>Cytophagia</taxon>
        <taxon>Cytophagales</taxon>
        <taxon>Hymenobacteraceae</taxon>
        <taxon>Pontibacter</taxon>
    </lineage>
</organism>
<evidence type="ECO:0008006" key="3">
    <source>
        <dbReference type="Google" id="ProtNLM"/>
    </source>
</evidence>
<proteinExistence type="predicted"/>
<name>A0A239FAB2_9BACT</name>
<protein>
    <recommendedName>
        <fullName evidence="3">Lipocalin-like domain-containing protein</fullName>
    </recommendedName>
</protein>